<protein>
    <submittedName>
        <fullName evidence="1">Uncharacterized protein</fullName>
    </submittedName>
</protein>
<reference evidence="1" key="1">
    <citation type="journal article" date="2020" name="Stud. Mycol.">
        <title>101 Dothideomycetes genomes: a test case for predicting lifestyles and emergence of pathogens.</title>
        <authorList>
            <person name="Haridas S."/>
            <person name="Albert R."/>
            <person name="Binder M."/>
            <person name="Bloem J."/>
            <person name="Labutti K."/>
            <person name="Salamov A."/>
            <person name="Andreopoulos B."/>
            <person name="Baker S."/>
            <person name="Barry K."/>
            <person name="Bills G."/>
            <person name="Bluhm B."/>
            <person name="Cannon C."/>
            <person name="Castanera R."/>
            <person name="Culley D."/>
            <person name="Daum C."/>
            <person name="Ezra D."/>
            <person name="Gonzalez J."/>
            <person name="Henrissat B."/>
            <person name="Kuo A."/>
            <person name="Liang C."/>
            <person name="Lipzen A."/>
            <person name="Lutzoni F."/>
            <person name="Magnuson J."/>
            <person name="Mondo S."/>
            <person name="Nolan M."/>
            <person name="Ohm R."/>
            <person name="Pangilinan J."/>
            <person name="Park H.-J."/>
            <person name="Ramirez L."/>
            <person name="Alfaro M."/>
            <person name="Sun H."/>
            <person name="Tritt A."/>
            <person name="Yoshinaga Y."/>
            <person name="Zwiers L.-H."/>
            <person name="Turgeon B."/>
            <person name="Goodwin S."/>
            <person name="Spatafora J."/>
            <person name="Crous P."/>
            <person name="Grigoriev I."/>
        </authorList>
    </citation>
    <scope>NUCLEOTIDE SEQUENCE</scope>
    <source>
        <strain evidence="1">CBS 115976</strain>
    </source>
</reference>
<name>A0A6A6TWE2_9PEZI</name>
<evidence type="ECO:0000313" key="1">
    <source>
        <dbReference type="EMBL" id="KAF2664132.1"/>
    </source>
</evidence>
<dbReference type="OrthoDB" id="5413827at2759"/>
<dbReference type="PANTHER" id="PTHR42085">
    <property type="entry name" value="F-BOX DOMAIN-CONTAINING PROTEIN"/>
    <property type="match status" value="1"/>
</dbReference>
<proteinExistence type="predicted"/>
<dbReference type="Proteomes" id="UP000799302">
    <property type="component" value="Unassembled WGS sequence"/>
</dbReference>
<dbReference type="AlphaFoldDB" id="A0A6A6TWE2"/>
<organism evidence="1 2">
    <name type="scientific">Microthyrium microscopicum</name>
    <dbReference type="NCBI Taxonomy" id="703497"/>
    <lineage>
        <taxon>Eukaryota</taxon>
        <taxon>Fungi</taxon>
        <taxon>Dikarya</taxon>
        <taxon>Ascomycota</taxon>
        <taxon>Pezizomycotina</taxon>
        <taxon>Dothideomycetes</taxon>
        <taxon>Dothideomycetes incertae sedis</taxon>
        <taxon>Microthyriales</taxon>
        <taxon>Microthyriaceae</taxon>
        <taxon>Microthyrium</taxon>
    </lineage>
</organism>
<keyword evidence="2" id="KW-1185">Reference proteome</keyword>
<dbReference type="InterPro" id="IPR038883">
    <property type="entry name" value="AN11006-like"/>
</dbReference>
<gene>
    <name evidence="1" type="ORF">BT63DRAFT_418265</name>
</gene>
<dbReference type="PANTHER" id="PTHR42085:SF1">
    <property type="entry name" value="F-BOX DOMAIN-CONTAINING PROTEIN"/>
    <property type="match status" value="1"/>
</dbReference>
<accession>A0A6A6TWE2</accession>
<dbReference type="EMBL" id="MU004243">
    <property type="protein sequence ID" value="KAF2664132.1"/>
    <property type="molecule type" value="Genomic_DNA"/>
</dbReference>
<evidence type="ECO:0000313" key="2">
    <source>
        <dbReference type="Proteomes" id="UP000799302"/>
    </source>
</evidence>
<sequence>MAYNNSPAVGLAPVDASITFSANDANTAITKQNHDSSRLLRLPAELRLMIWAFVCEAPEEEDTSRLIGQKHALLQGRRSPYCIQQTSKRLRFLLTCRNLYQDAYEMAFSKMPFLVSSKWHDHLPALGALMARVTPRSAQLISNMWVVVPNVMDMNSIVPDLMKYFPNLTNLKVIAINTLWEKWLARQIMSVEKDFSIGPHLDHPFSGKYAVGQIYKVQDFHYEAKLFGHPDIFGWIQCETCEQTIDFDRVLKIELIIAAHENEL</sequence>